<feature type="compositionally biased region" description="Low complexity" evidence="4">
    <location>
        <begin position="520"/>
        <end position="529"/>
    </location>
</feature>
<proteinExistence type="predicted"/>
<dbReference type="PROSITE" id="PS50002">
    <property type="entry name" value="SH3"/>
    <property type="match status" value="1"/>
</dbReference>
<feature type="compositionally biased region" description="Polar residues" evidence="4">
    <location>
        <begin position="389"/>
        <end position="403"/>
    </location>
</feature>
<dbReference type="InterPro" id="IPR001452">
    <property type="entry name" value="SH3_domain"/>
</dbReference>
<feature type="compositionally biased region" description="Low complexity" evidence="4">
    <location>
        <begin position="790"/>
        <end position="806"/>
    </location>
</feature>
<dbReference type="SMART" id="SM00326">
    <property type="entry name" value="SH3"/>
    <property type="match status" value="1"/>
</dbReference>
<dbReference type="InterPro" id="IPR036028">
    <property type="entry name" value="SH3-like_dom_sf"/>
</dbReference>
<feature type="region of interest" description="Disordered" evidence="4">
    <location>
        <begin position="1"/>
        <end position="59"/>
    </location>
</feature>
<dbReference type="Proteomes" id="UP000011083">
    <property type="component" value="Unassembled WGS sequence"/>
</dbReference>
<feature type="compositionally biased region" description="Basic and acidic residues" evidence="4">
    <location>
        <begin position="624"/>
        <end position="669"/>
    </location>
</feature>
<accession>L8GSJ8</accession>
<keyword evidence="3" id="KW-0175">Coiled coil</keyword>
<keyword evidence="1 2" id="KW-0728">SH3 domain</keyword>
<sequence length="883" mass="96557">MSSRLLSSLKGYASSSRSQGSGSSAGGSGGSHRARLFSGWGGGDGAGEGASEVPHDPGFDDAKRKWGELDEFFTTVYQAYLQATTGIIDVARPLNRLESTVRDYFDDQEAESRVVRRFSSSVVKLNVATMRFEEVLEEERVQADLEEWILKLEEIKRDIEARERLYSEFVREKKSWNHAHQKAEHKRMTDDPATIAKLNRLESAWQAAHEGFKRTNKKIILSVNELSTQVKPALQEYLQALGVAQYGLYHTLNVAYAEWQEDDDPQSAPSIIPVRVKTGSNSTRASMASPQKSLPATPAPAPAPTSTPTSPTVEESSSPAPPSPTTVAAAASPETDQPPRDDQPNPVTPATTPVAQQSETSTSATSSAPTPSASITPTSVGSPVPPPKTNMQERLSMLKQRNSAAAKPLPKTPPSTGETPAGASATPAPAPSPSSSSSSASASLSSSSSASPSSSGQGGEMERRLEEQERWELGKQSERLAAEWRELEAAQALLARRQRDEAEALQREKQALEESRREAQAQARRAQQQLDEERALLDESKRELARQLELAEQREQGRVQIEQEFVRMQEERRLLEDRKREVREQKMKRRLEEEWKKIEEARRELLELRQAEHARTMEAQAEQVRAEQQRLAAEAEERRQREEAQREDEAREHERLQRIRRQMDDERRKLDRSLRTLGHLDADDDDAHDGVLEFSGVFARPAPPPATHAAAADVDNGEAKEGESGDAGDGEATRAAQHKSSEVEPKVIAPTTKATQEAEEKVAEVKSTTEEAADSTTASVDDGRPHSDEAGAPAAAVEAAEAPKASAAEEGGRFVAVREYVAAEEGELGLQPGYEVQHVDGGPDDQWWIGVLIHPASADEASRPMGIFPSAAVVPKGAPTTLC</sequence>
<evidence type="ECO:0000259" key="5">
    <source>
        <dbReference type="PROSITE" id="PS50002"/>
    </source>
</evidence>
<feature type="compositionally biased region" description="Low complexity" evidence="4">
    <location>
        <begin position="420"/>
        <end position="455"/>
    </location>
</feature>
<feature type="region of interest" description="Disordered" evidence="4">
    <location>
        <begin position="278"/>
        <end position="472"/>
    </location>
</feature>
<dbReference type="GeneID" id="14916827"/>
<feature type="compositionally biased region" description="Low complexity" evidence="4">
    <location>
        <begin position="11"/>
        <end position="22"/>
    </location>
</feature>
<organism evidence="6 7">
    <name type="scientific">Acanthamoeba castellanii (strain ATCC 30010 / Neff)</name>
    <dbReference type="NCBI Taxonomy" id="1257118"/>
    <lineage>
        <taxon>Eukaryota</taxon>
        <taxon>Amoebozoa</taxon>
        <taxon>Discosea</taxon>
        <taxon>Longamoebia</taxon>
        <taxon>Centramoebida</taxon>
        <taxon>Acanthamoebidae</taxon>
        <taxon>Acanthamoeba</taxon>
    </lineage>
</organism>
<feature type="region of interest" description="Disordered" evidence="4">
    <location>
        <begin position="498"/>
        <end position="534"/>
    </location>
</feature>
<dbReference type="SUPFAM" id="SSF50044">
    <property type="entry name" value="SH3-domain"/>
    <property type="match status" value="1"/>
</dbReference>
<dbReference type="EMBL" id="KB008006">
    <property type="protein sequence ID" value="ELR16159.1"/>
    <property type="molecule type" value="Genomic_DNA"/>
</dbReference>
<feature type="compositionally biased region" description="Basic and acidic residues" evidence="4">
    <location>
        <begin position="756"/>
        <end position="769"/>
    </location>
</feature>
<dbReference type="RefSeq" id="XP_004338172.1">
    <property type="nucleotide sequence ID" value="XM_004338124.1"/>
</dbReference>
<feature type="coiled-coil region" evidence="3">
    <location>
        <begin position="138"/>
        <end position="172"/>
    </location>
</feature>
<dbReference type="SUPFAM" id="SSF103657">
    <property type="entry name" value="BAR/IMD domain-like"/>
    <property type="match status" value="1"/>
</dbReference>
<gene>
    <name evidence="6" type="ORF">ACA1_177880</name>
</gene>
<reference evidence="6 7" key="1">
    <citation type="journal article" date="2013" name="Genome Biol.">
        <title>Genome of Acanthamoeba castellanii highlights extensive lateral gene transfer and early evolution of tyrosine kinase signaling.</title>
        <authorList>
            <person name="Clarke M."/>
            <person name="Lohan A.J."/>
            <person name="Liu B."/>
            <person name="Lagkouvardos I."/>
            <person name="Roy S."/>
            <person name="Zafar N."/>
            <person name="Bertelli C."/>
            <person name="Schilde C."/>
            <person name="Kianianmomeni A."/>
            <person name="Burglin T.R."/>
            <person name="Frech C."/>
            <person name="Turcotte B."/>
            <person name="Kopec K.O."/>
            <person name="Synnott J.M."/>
            <person name="Choo C."/>
            <person name="Paponov I."/>
            <person name="Finkler A."/>
            <person name="Soon Heng Tan C."/>
            <person name="Hutchins A.P."/>
            <person name="Weinmeier T."/>
            <person name="Rattei T."/>
            <person name="Chu J.S."/>
            <person name="Gimenez G."/>
            <person name="Irimia M."/>
            <person name="Rigden D.J."/>
            <person name="Fitzpatrick D.A."/>
            <person name="Lorenzo-Morales J."/>
            <person name="Bateman A."/>
            <person name="Chiu C.H."/>
            <person name="Tang P."/>
            <person name="Hegemann P."/>
            <person name="Fromm H."/>
            <person name="Raoult D."/>
            <person name="Greub G."/>
            <person name="Miranda-Saavedra D."/>
            <person name="Chen N."/>
            <person name="Nash P."/>
            <person name="Ginger M.L."/>
            <person name="Horn M."/>
            <person name="Schaap P."/>
            <person name="Caler L."/>
            <person name="Loftus B."/>
        </authorList>
    </citation>
    <scope>NUCLEOTIDE SEQUENCE [LARGE SCALE GENOMIC DNA]</scope>
    <source>
        <strain evidence="6 7">Neff</strain>
    </source>
</reference>
<evidence type="ECO:0000313" key="7">
    <source>
        <dbReference type="Proteomes" id="UP000011083"/>
    </source>
</evidence>
<feature type="compositionally biased region" description="Polar residues" evidence="4">
    <location>
        <begin position="278"/>
        <end position="294"/>
    </location>
</feature>
<feature type="compositionally biased region" description="Basic and acidic residues" evidence="4">
    <location>
        <begin position="498"/>
        <end position="519"/>
    </location>
</feature>
<evidence type="ECO:0000313" key="6">
    <source>
        <dbReference type="EMBL" id="ELR16159.1"/>
    </source>
</evidence>
<evidence type="ECO:0000256" key="2">
    <source>
        <dbReference type="PROSITE-ProRule" id="PRU00192"/>
    </source>
</evidence>
<feature type="compositionally biased region" description="Basic and acidic residues" evidence="4">
    <location>
        <begin position="460"/>
        <end position="472"/>
    </location>
</feature>
<feature type="compositionally biased region" description="Low complexity" evidence="4">
    <location>
        <begin position="348"/>
        <end position="382"/>
    </location>
</feature>
<evidence type="ECO:0000256" key="3">
    <source>
        <dbReference type="SAM" id="Coils"/>
    </source>
</evidence>
<feature type="compositionally biased region" description="Low complexity" evidence="4">
    <location>
        <begin position="306"/>
        <end position="318"/>
    </location>
</feature>
<dbReference type="Gene3D" id="2.30.30.40">
    <property type="entry name" value="SH3 Domains"/>
    <property type="match status" value="1"/>
</dbReference>
<dbReference type="AlphaFoldDB" id="L8GSJ8"/>
<feature type="region of interest" description="Disordered" evidence="4">
    <location>
        <begin position="617"/>
        <end position="669"/>
    </location>
</feature>
<evidence type="ECO:0000256" key="1">
    <source>
        <dbReference type="ARBA" id="ARBA00022443"/>
    </source>
</evidence>
<feature type="region of interest" description="Disordered" evidence="4">
    <location>
        <begin position="695"/>
        <end position="806"/>
    </location>
</feature>
<evidence type="ECO:0000256" key="4">
    <source>
        <dbReference type="SAM" id="MobiDB-lite"/>
    </source>
</evidence>
<protein>
    <submittedName>
        <fullName evidence="6">SH3 domain containing protein</fullName>
    </submittedName>
</protein>
<dbReference type="OMA" id="INCVIGK"/>
<dbReference type="InterPro" id="IPR027267">
    <property type="entry name" value="AH/BAR_dom_sf"/>
</dbReference>
<feature type="compositionally biased region" description="Low complexity" evidence="4">
    <location>
        <begin position="325"/>
        <end position="335"/>
    </location>
</feature>
<dbReference type="VEuPathDB" id="AmoebaDB:ACA1_177880"/>
<keyword evidence="7" id="KW-1185">Reference proteome</keyword>
<feature type="domain" description="SH3" evidence="5">
    <location>
        <begin position="809"/>
        <end position="878"/>
    </location>
</feature>
<feature type="compositionally biased region" description="Gly residues" evidence="4">
    <location>
        <begin position="39"/>
        <end position="48"/>
    </location>
</feature>
<dbReference type="KEGG" id="acan:ACA1_177880"/>
<name>L8GSJ8_ACACF</name>